<comment type="caution">
    <text evidence="2">The sequence shown here is derived from an EMBL/GenBank/DDBJ whole genome shotgun (WGS) entry which is preliminary data.</text>
</comment>
<dbReference type="PANTHER" id="PTHR20953">
    <property type="entry name" value="KINASE-RELATED"/>
    <property type="match status" value="1"/>
</dbReference>
<feature type="compositionally biased region" description="Low complexity" evidence="1">
    <location>
        <begin position="196"/>
        <end position="205"/>
    </location>
</feature>
<feature type="compositionally biased region" description="Polar residues" evidence="1">
    <location>
        <begin position="171"/>
        <end position="182"/>
    </location>
</feature>
<evidence type="ECO:0000256" key="1">
    <source>
        <dbReference type="SAM" id="MobiDB-lite"/>
    </source>
</evidence>
<name>A0A2J7ZLZ2_9CHLO</name>
<feature type="region of interest" description="Disordered" evidence="1">
    <location>
        <begin position="145"/>
        <end position="206"/>
    </location>
</feature>
<reference evidence="2 3" key="1">
    <citation type="journal article" date="2017" name="Mol. Biol. Evol.">
        <title>The 4-celled Tetrabaena socialis nuclear genome reveals the essential components for genetic control of cell number at the origin of multicellularity in the volvocine lineage.</title>
        <authorList>
            <person name="Featherston J."/>
            <person name="Arakaki Y."/>
            <person name="Hanschen E.R."/>
            <person name="Ferris P.J."/>
            <person name="Michod R.E."/>
            <person name="Olson B.J.S.C."/>
            <person name="Nozaki H."/>
            <person name="Durand P.M."/>
        </authorList>
    </citation>
    <scope>NUCLEOTIDE SEQUENCE [LARGE SCALE GENOMIC DNA]</scope>
    <source>
        <strain evidence="2 3">NIES-571</strain>
    </source>
</reference>
<keyword evidence="3" id="KW-1185">Reference proteome</keyword>
<dbReference type="OrthoDB" id="550661at2759"/>
<evidence type="ECO:0000313" key="3">
    <source>
        <dbReference type="Proteomes" id="UP000236333"/>
    </source>
</evidence>
<proteinExistence type="predicted"/>
<evidence type="ECO:0000313" key="2">
    <source>
        <dbReference type="EMBL" id="PNH01281.1"/>
    </source>
</evidence>
<protein>
    <recommendedName>
        <fullName evidence="4">Stage III sporulation protein AA</fullName>
    </recommendedName>
</protein>
<organism evidence="2 3">
    <name type="scientific">Tetrabaena socialis</name>
    <dbReference type="NCBI Taxonomy" id="47790"/>
    <lineage>
        <taxon>Eukaryota</taxon>
        <taxon>Viridiplantae</taxon>
        <taxon>Chlorophyta</taxon>
        <taxon>core chlorophytes</taxon>
        <taxon>Chlorophyceae</taxon>
        <taxon>CS clade</taxon>
        <taxon>Chlamydomonadales</taxon>
        <taxon>Tetrabaenaceae</taxon>
        <taxon>Tetrabaena</taxon>
    </lineage>
</organism>
<dbReference type="InterPro" id="IPR027417">
    <property type="entry name" value="P-loop_NTPase"/>
</dbReference>
<feature type="compositionally biased region" description="Gly residues" evidence="1">
    <location>
        <begin position="153"/>
        <end position="163"/>
    </location>
</feature>
<evidence type="ECO:0008006" key="4">
    <source>
        <dbReference type="Google" id="ProtNLM"/>
    </source>
</evidence>
<dbReference type="PANTHER" id="PTHR20953:SF13">
    <property type="entry name" value="EXPRESSED PROTEIN"/>
    <property type="match status" value="1"/>
</dbReference>
<dbReference type="Gene3D" id="3.40.50.300">
    <property type="entry name" value="P-loop containing nucleotide triphosphate hydrolases"/>
    <property type="match status" value="1"/>
</dbReference>
<dbReference type="AlphaFoldDB" id="A0A2J7ZLZ2"/>
<dbReference type="EMBL" id="PGGS01000952">
    <property type="protein sequence ID" value="PNH01281.1"/>
    <property type="molecule type" value="Genomic_DNA"/>
</dbReference>
<dbReference type="Proteomes" id="UP000236333">
    <property type="component" value="Unassembled WGS sequence"/>
</dbReference>
<sequence>MREWQGGDVRPHCCIGSARRIMVGERGGLAARMLEAVQNHGPEVVVVDEISNREEVDAARTISQRGVMLVATAHGTDLPSLLHNAELNALVGGLQTVTLGDMAARASSGGAKTRVERRGAPTFRTLVEVMGGGRLRLRPDVASSVDSLLSSGRGPGGGAGAGGAPLRPPMQQLNGSNHQQHAGGQRPSAACRPQHQQQPGSLLGLRQGGSGCGGVLELQPPLEQLRWTEGLAVGPAAGRRQQLHVRMLQPGEGAPEGAE</sequence>
<accession>A0A2J7ZLZ2</accession>
<gene>
    <name evidence="2" type="ORF">TSOC_012835</name>
</gene>